<dbReference type="GO" id="GO:0016829">
    <property type="term" value="F:lyase activity"/>
    <property type="evidence" value="ECO:0007669"/>
    <property type="project" value="UniProtKB-KW"/>
</dbReference>
<dbReference type="RefSeq" id="WP_193192220.1">
    <property type="nucleotide sequence ID" value="NZ_JACZFR010000026.1"/>
</dbReference>
<evidence type="ECO:0000256" key="1">
    <source>
        <dbReference type="ARBA" id="ARBA00022723"/>
    </source>
</evidence>
<dbReference type="CDD" id="cd00377">
    <property type="entry name" value="ICL_PEPM"/>
    <property type="match status" value="1"/>
</dbReference>
<gene>
    <name evidence="2" type="ORF">ACFQBM_02380</name>
</gene>
<keyword evidence="1" id="KW-0479">Metal-binding</keyword>
<name>A0ABW1YH70_9GAMM</name>
<dbReference type="Pfam" id="PF13714">
    <property type="entry name" value="PEP_mutase"/>
    <property type="match status" value="1"/>
</dbReference>
<reference evidence="3" key="1">
    <citation type="journal article" date="2019" name="Int. J. Syst. Evol. Microbiol.">
        <title>The Global Catalogue of Microorganisms (GCM) 10K type strain sequencing project: providing services to taxonomists for standard genome sequencing and annotation.</title>
        <authorList>
            <consortium name="The Broad Institute Genomics Platform"/>
            <consortium name="The Broad Institute Genome Sequencing Center for Infectious Disease"/>
            <person name="Wu L."/>
            <person name="Ma J."/>
        </authorList>
    </citation>
    <scope>NUCLEOTIDE SEQUENCE [LARGE SCALE GENOMIC DNA]</scope>
    <source>
        <strain evidence="3">CGMCC 1.13718</strain>
    </source>
</reference>
<organism evidence="2 3">
    <name type="scientific">Microbulbifer taiwanensis</name>
    <dbReference type="NCBI Taxonomy" id="986746"/>
    <lineage>
        <taxon>Bacteria</taxon>
        <taxon>Pseudomonadati</taxon>
        <taxon>Pseudomonadota</taxon>
        <taxon>Gammaproteobacteria</taxon>
        <taxon>Cellvibrionales</taxon>
        <taxon>Microbulbiferaceae</taxon>
        <taxon>Microbulbifer</taxon>
    </lineage>
</organism>
<sequence length="263" mass="28404">MNSYEQIRSLHTSGELLLLPNAWDVPSALAFEKAGFDFIGTTSWGIAALLGYRDGEHIPFDQMFTVVERILKSCSAMVTVDMESGYAEDTNTIIANIGRVVDAGAVGINFEDSVKNASGQLRAMEHQAGTICSIKNTIATEAGPLFINARTDTFIVNKDPERALRETIERAQVYAEAGADCLFVPFLSDETLIGELIDNCVLPVNILALPGAADKRKLQELGVSRLSLGNGVYDVAARRHEQLAGQLRDAGSLGLLFGTDPIE</sequence>
<dbReference type="EMBL" id="JBHSVR010000001">
    <property type="protein sequence ID" value="MFC6632106.1"/>
    <property type="molecule type" value="Genomic_DNA"/>
</dbReference>
<keyword evidence="3" id="KW-1185">Reference proteome</keyword>
<dbReference type="Gene3D" id="3.20.20.60">
    <property type="entry name" value="Phosphoenolpyruvate-binding domains"/>
    <property type="match status" value="1"/>
</dbReference>
<dbReference type="SUPFAM" id="SSF51621">
    <property type="entry name" value="Phosphoenolpyruvate/pyruvate domain"/>
    <property type="match status" value="1"/>
</dbReference>
<dbReference type="InterPro" id="IPR040442">
    <property type="entry name" value="Pyrv_kinase-like_dom_sf"/>
</dbReference>
<dbReference type="Proteomes" id="UP001596425">
    <property type="component" value="Unassembled WGS sequence"/>
</dbReference>
<protein>
    <submittedName>
        <fullName evidence="2">Isocitrate lyase/phosphoenolpyruvate mutase family protein</fullName>
    </submittedName>
</protein>
<accession>A0ABW1YH70</accession>
<dbReference type="InterPro" id="IPR015813">
    <property type="entry name" value="Pyrv/PenolPyrv_kinase-like_dom"/>
</dbReference>
<comment type="caution">
    <text evidence="2">The sequence shown here is derived from an EMBL/GenBank/DDBJ whole genome shotgun (WGS) entry which is preliminary data.</text>
</comment>
<keyword evidence="2" id="KW-0456">Lyase</keyword>
<evidence type="ECO:0000313" key="3">
    <source>
        <dbReference type="Proteomes" id="UP001596425"/>
    </source>
</evidence>
<dbReference type="InterPro" id="IPR039556">
    <property type="entry name" value="ICL/PEPM"/>
</dbReference>
<dbReference type="PANTHER" id="PTHR42905:SF16">
    <property type="entry name" value="CARBOXYPHOSPHONOENOLPYRUVATE PHOSPHONOMUTASE-LIKE PROTEIN (AFU_ORTHOLOGUE AFUA_5G07230)"/>
    <property type="match status" value="1"/>
</dbReference>
<evidence type="ECO:0000313" key="2">
    <source>
        <dbReference type="EMBL" id="MFC6632106.1"/>
    </source>
</evidence>
<dbReference type="PANTHER" id="PTHR42905">
    <property type="entry name" value="PHOSPHOENOLPYRUVATE CARBOXYLASE"/>
    <property type="match status" value="1"/>
</dbReference>
<proteinExistence type="predicted"/>